<feature type="transmembrane region" description="Helical" evidence="6">
    <location>
        <begin position="146"/>
        <end position="169"/>
    </location>
</feature>
<organism evidence="7 8">
    <name type="scientific">Clostridium algifaecis</name>
    <dbReference type="NCBI Taxonomy" id="1472040"/>
    <lineage>
        <taxon>Bacteria</taxon>
        <taxon>Bacillati</taxon>
        <taxon>Bacillota</taxon>
        <taxon>Clostridia</taxon>
        <taxon>Eubacteriales</taxon>
        <taxon>Clostridiaceae</taxon>
        <taxon>Clostridium</taxon>
    </lineage>
</organism>
<dbReference type="InterPro" id="IPR001123">
    <property type="entry name" value="LeuE-type"/>
</dbReference>
<dbReference type="PANTHER" id="PTHR30086">
    <property type="entry name" value="ARGININE EXPORTER PROTEIN ARGO"/>
    <property type="match status" value="1"/>
</dbReference>
<evidence type="ECO:0000313" key="7">
    <source>
        <dbReference type="EMBL" id="MBP2032052.1"/>
    </source>
</evidence>
<gene>
    <name evidence="7" type="ORF">J2Z42_000717</name>
</gene>
<dbReference type="RefSeq" id="WP_342589992.1">
    <property type="nucleotide sequence ID" value="NZ_JAGGLM010000002.1"/>
</dbReference>
<dbReference type="PANTHER" id="PTHR30086:SF20">
    <property type="entry name" value="ARGININE EXPORTER PROTEIN ARGO-RELATED"/>
    <property type="match status" value="1"/>
</dbReference>
<keyword evidence="5 6" id="KW-0472">Membrane</keyword>
<evidence type="ECO:0000256" key="3">
    <source>
        <dbReference type="ARBA" id="ARBA00022692"/>
    </source>
</evidence>
<sequence length="214" mass="24012">MMIRYFIQGLILGFAYVAPIGMQNIYVINSAINNKKIRVYETTAITILFDISLGLACFLGIGSVINKYIIFKYIVLLFGSIAVIYIGIKLIISVPDDFKKIDVNRSLIDVVITCFTVTWINPQAIIDGTLFLGGFKASLSYEASHFFISGFCTASFLWFNGLTIIVRLFRDNFNNKMTRKINIVCGTIIIYYGLKLGFNFISGNGGVIQLQIFK</sequence>
<evidence type="ECO:0000256" key="2">
    <source>
        <dbReference type="ARBA" id="ARBA00022475"/>
    </source>
</evidence>
<comment type="subcellular location">
    <subcellularLocation>
        <location evidence="1">Cell membrane</location>
        <topology evidence="1">Multi-pass membrane protein</topology>
    </subcellularLocation>
</comment>
<dbReference type="Pfam" id="PF01810">
    <property type="entry name" value="LysE"/>
    <property type="match status" value="1"/>
</dbReference>
<name>A0ABS4KPT2_9CLOT</name>
<dbReference type="EMBL" id="JAGGLM010000002">
    <property type="protein sequence ID" value="MBP2032052.1"/>
    <property type="molecule type" value="Genomic_DNA"/>
</dbReference>
<evidence type="ECO:0000256" key="6">
    <source>
        <dbReference type="SAM" id="Phobius"/>
    </source>
</evidence>
<evidence type="ECO:0000256" key="1">
    <source>
        <dbReference type="ARBA" id="ARBA00004651"/>
    </source>
</evidence>
<evidence type="ECO:0000313" key="8">
    <source>
        <dbReference type="Proteomes" id="UP001519307"/>
    </source>
</evidence>
<dbReference type="Proteomes" id="UP001519307">
    <property type="component" value="Unassembled WGS sequence"/>
</dbReference>
<feature type="transmembrane region" description="Helical" evidence="6">
    <location>
        <begin position="73"/>
        <end position="94"/>
    </location>
</feature>
<comment type="caution">
    <text evidence="7">The sequence shown here is derived from an EMBL/GenBank/DDBJ whole genome shotgun (WGS) entry which is preliminary data.</text>
</comment>
<protein>
    <submittedName>
        <fullName evidence="7">L-lysine exporter family protein LysE/ArgO</fullName>
    </submittedName>
</protein>
<accession>A0ABS4KPT2</accession>
<keyword evidence="3 6" id="KW-0812">Transmembrane</keyword>
<feature type="transmembrane region" description="Helical" evidence="6">
    <location>
        <begin position="181"/>
        <end position="201"/>
    </location>
</feature>
<feature type="transmembrane region" description="Helical" evidence="6">
    <location>
        <begin position="39"/>
        <end position="61"/>
    </location>
</feature>
<feature type="transmembrane region" description="Helical" evidence="6">
    <location>
        <begin position="6"/>
        <end position="27"/>
    </location>
</feature>
<evidence type="ECO:0000256" key="5">
    <source>
        <dbReference type="ARBA" id="ARBA00023136"/>
    </source>
</evidence>
<reference evidence="7 8" key="1">
    <citation type="submission" date="2021-03" db="EMBL/GenBank/DDBJ databases">
        <title>Genomic Encyclopedia of Type Strains, Phase IV (KMG-IV): sequencing the most valuable type-strain genomes for metagenomic binning, comparative biology and taxonomic classification.</title>
        <authorList>
            <person name="Goeker M."/>
        </authorList>
    </citation>
    <scope>NUCLEOTIDE SEQUENCE [LARGE SCALE GENOMIC DNA]</scope>
    <source>
        <strain evidence="7 8">DSM 28783</strain>
    </source>
</reference>
<evidence type="ECO:0000256" key="4">
    <source>
        <dbReference type="ARBA" id="ARBA00022989"/>
    </source>
</evidence>
<keyword evidence="2" id="KW-1003">Cell membrane</keyword>
<keyword evidence="8" id="KW-1185">Reference proteome</keyword>
<proteinExistence type="predicted"/>
<keyword evidence="4 6" id="KW-1133">Transmembrane helix</keyword>